<reference evidence="2 3" key="1">
    <citation type="submission" date="2019-09" db="EMBL/GenBank/DDBJ databases">
        <title>Draft genome of the ectomycorrhizal ascomycete Sphaerosporella brunnea.</title>
        <authorList>
            <consortium name="DOE Joint Genome Institute"/>
            <person name="Benucci G.M."/>
            <person name="Marozzi G."/>
            <person name="Antonielli L."/>
            <person name="Sanchez S."/>
            <person name="Marco P."/>
            <person name="Wang X."/>
            <person name="Falini L.B."/>
            <person name="Barry K."/>
            <person name="Haridas S."/>
            <person name="Lipzen A."/>
            <person name="Labutti K."/>
            <person name="Grigoriev I.V."/>
            <person name="Murat C."/>
            <person name="Martin F."/>
            <person name="Albertini E."/>
            <person name="Donnini D."/>
            <person name="Bonito G."/>
        </authorList>
    </citation>
    <scope>NUCLEOTIDE SEQUENCE [LARGE SCALE GENOMIC DNA]</scope>
    <source>
        <strain evidence="2 3">Sb_GMNB300</strain>
    </source>
</reference>
<dbReference type="EMBL" id="VXIS01000567">
    <property type="protein sequence ID" value="KAA8892855.1"/>
    <property type="molecule type" value="Genomic_DNA"/>
</dbReference>
<feature type="compositionally biased region" description="Basic and acidic residues" evidence="1">
    <location>
        <begin position="411"/>
        <end position="424"/>
    </location>
</feature>
<keyword evidence="3" id="KW-1185">Reference proteome</keyword>
<dbReference type="AlphaFoldDB" id="A0A5J5EBH5"/>
<evidence type="ECO:0000256" key="1">
    <source>
        <dbReference type="SAM" id="MobiDB-lite"/>
    </source>
</evidence>
<organism evidence="2 3">
    <name type="scientific">Sphaerosporella brunnea</name>
    <dbReference type="NCBI Taxonomy" id="1250544"/>
    <lineage>
        <taxon>Eukaryota</taxon>
        <taxon>Fungi</taxon>
        <taxon>Dikarya</taxon>
        <taxon>Ascomycota</taxon>
        <taxon>Pezizomycotina</taxon>
        <taxon>Pezizomycetes</taxon>
        <taxon>Pezizales</taxon>
        <taxon>Pyronemataceae</taxon>
        <taxon>Sphaerosporella</taxon>
    </lineage>
</organism>
<proteinExistence type="predicted"/>
<sequence>MPTPPSSYQQQYSYCPAAEEPVKHQSSPDLRYACCGKPVPSAMQDANAPPPDQNVLNIWCPIANTAKRHTATKSQRFGCCGRLVPAALRIKTEADNTPIKIEYGNSKRTTAVQMTRMDQNSKATIKQQSFPLPSGVEVICLDSDEEDSSNCVVASRSTPAVITGSFKSIRPLKDIVQRQHVEAARRATFLQVTSKKNRFQLCKFRMYVPDICEHSGVAKNALTPSNKRKNESQSTRQVTVIAATPISETRHLQFWIGPASQRWSSFKLLGTTRYTFRNINQLLPPVEQFIVNDLLPLSADYEEQSRINPAFKPPFIRAQILPFFSRSSGPVRLARDKENPKTVRDLLRELPTQGTTIKGTTIYVVLEYDDSDNRVFSEGNEALGRSPSPESQKPLPVKRERDSTSPIPTIKTERVTPLRKNYEL</sequence>
<accession>A0A5J5EBH5</accession>
<comment type="caution">
    <text evidence="2">The sequence shown here is derived from an EMBL/GenBank/DDBJ whole genome shotgun (WGS) entry which is preliminary data.</text>
</comment>
<evidence type="ECO:0000313" key="2">
    <source>
        <dbReference type="EMBL" id="KAA8892855.1"/>
    </source>
</evidence>
<feature type="region of interest" description="Disordered" evidence="1">
    <location>
        <begin position="376"/>
        <end position="424"/>
    </location>
</feature>
<dbReference type="Proteomes" id="UP000326924">
    <property type="component" value="Unassembled WGS sequence"/>
</dbReference>
<dbReference type="InParanoid" id="A0A5J5EBH5"/>
<name>A0A5J5EBH5_9PEZI</name>
<evidence type="ECO:0000313" key="3">
    <source>
        <dbReference type="Proteomes" id="UP000326924"/>
    </source>
</evidence>
<protein>
    <submittedName>
        <fullName evidence="2">Uncharacterized protein</fullName>
    </submittedName>
</protein>
<gene>
    <name evidence="2" type="ORF">FN846DRAFT_896488</name>
</gene>